<keyword evidence="2" id="KW-0012">Acyltransferase</keyword>
<dbReference type="InterPro" id="IPR013751">
    <property type="entry name" value="ACP_syn_III_N"/>
</dbReference>
<dbReference type="GO" id="GO:0006633">
    <property type="term" value="P:fatty acid biosynthetic process"/>
    <property type="evidence" value="ECO:0007669"/>
    <property type="project" value="InterPro"/>
</dbReference>
<protein>
    <submittedName>
        <fullName evidence="5">3-oxoacyl-ACP synthase</fullName>
    </submittedName>
</protein>
<dbReference type="SUPFAM" id="SSF53901">
    <property type="entry name" value="Thiolase-like"/>
    <property type="match status" value="1"/>
</dbReference>
<dbReference type="InterPro" id="IPR013747">
    <property type="entry name" value="ACP_syn_III_C"/>
</dbReference>
<dbReference type="InterPro" id="IPR016039">
    <property type="entry name" value="Thiolase-like"/>
</dbReference>
<dbReference type="Proteomes" id="UP000178776">
    <property type="component" value="Chromosome"/>
</dbReference>
<evidence type="ECO:0000313" key="6">
    <source>
        <dbReference type="Proteomes" id="UP000178776"/>
    </source>
</evidence>
<dbReference type="PANTHER" id="PTHR34069">
    <property type="entry name" value="3-OXOACYL-[ACYL-CARRIER-PROTEIN] SYNTHASE 3"/>
    <property type="match status" value="1"/>
</dbReference>
<dbReference type="RefSeq" id="WP_046158240.1">
    <property type="nucleotide sequence ID" value="NZ_CP017707.1"/>
</dbReference>
<proteinExistence type="predicted"/>
<feature type="domain" description="Beta-ketoacyl-[acyl-carrier-protein] synthase III C-terminal" evidence="3">
    <location>
        <begin position="241"/>
        <end position="322"/>
    </location>
</feature>
<accession>A0A1D9LCS2</accession>
<dbReference type="EMBL" id="CP017707">
    <property type="protein sequence ID" value="AOZ49030.1"/>
    <property type="molecule type" value="Genomic_DNA"/>
</dbReference>
<evidence type="ECO:0000256" key="2">
    <source>
        <dbReference type="ARBA" id="ARBA00023315"/>
    </source>
</evidence>
<organism evidence="5 6">
    <name type="scientific">Chromobacterium vaccinii</name>
    <dbReference type="NCBI Taxonomy" id="1108595"/>
    <lineage>
        <taxon>Bacteria</taxon>
        <taxon>Pseudomonadati</taxon>
        <taxon>Pseudomonadota</taxon>
        <taxon>Betaproteobacteria</taxon>
        <taxon>Neisseriales</taxon>
        <taxon>Chromobacteriaceae</taxon>
        <taxon>Chromobacterium</taxon>
    </lineage>
</organism>
<evidence type="ECO:0000313" key="5">
    <source>
        <dbReference type="EMBL" id="AOZ49030.1"/>
    </source>
</evidence>
<dbReference type="STRING" id="1108595.BKX93_02785"/>
<keyword evidence="1" id="KW-0808">Transferase</keyword>
<dbReference type="PANTHER" id="PTHR34069:SF2">
    <property type="entry name" value="BETA-KETOACYL-[ACYL-CARRIER-PROTEIN] SYNTHASE III"/>
    <property type="match status" value="1"/>
</dbReference>
<reference evidence="5 6" key="1">
    <citation type="submission" date="2016-10" db="EMBL/GenBank/DDBJ databases">
        <title>Chromobacterium muskegensis sp. nov., an insecticidal bacterium isolated from Sphagnum bogs.</title>
        <authorList>
            <person name="Sparks M.E."/>
            <person name="Blackburn M.B."/>
            <person name="Gundersen-Rindal D.E."/>
            <person name="Mitchell A."/>
            <person name="Farrar R."/>
            <person name="Kuhar D."/>
        </authorList>
    </citation>
    <scope>NUCLEOTIDE SEQUENCE [LARGE SCALE GENOMIC DNA]</scope>
    <source>
        <strain evidence="5 6">21-1</strain>
    </source>
</reference>
<dbReference type="GeneID" id="68840143"/>
<dbReference type="GO" id="GO:0004315">
    <property type="term" value="F:3-oxoacyl-[acyl-carrier-protein] synthase activity"/>
    <property type="evidence" value="ECO:0007669"/>
    <property type="project" value="InterPro"/>
</dbReference>
<sequence length="323" mass="33677">MNLIATGKTLPSQLVTADDLDVKLGCRRGQSLKKSGVHTRHFAGDHESQSQLGARALKDALDRAEISVAGIDLLIGACGIPEQALPGTASFIAHAAGLPAGLPAFDVNASCLSFLSALQVADSLLLSGAYRRIAIVSADLASRGLDWANPEASLIFGDGAAAAIVERGAAGRGLRTFKLATYPEGRNFCEIRAGGTQRNPRRGVVDGDFLFDMNGKAVFKLASRLMPDFLDALMDATPGGLDSIDCVVPHQASHLGMQHMAKRLGIAAGRIVDIYASHGNQVAASMPTALHEAFVDGRACAGKRLLMVGTAAGLNLGGLVWDL</sequence>
<evidence type="ECO:0000259" key="4">
    <source>
        <dbReference type="Pfam" id="PF08545"/>
    </source>
</evidence>
<dbReference type="KEGG" id="cvc:BKX93_02785"/>
<dbReference type="Gene3D" id="3.40.47.10">
    <property type="match status" value="1"/>
</dbReference>
<dbReference type="AlphaFoldDB" id="A0A1D9LCS2"/>
<dbReference type="Pfam" id="PF08545">
    <property type="entry name" value="ACP_syn_III"/>
    <property type="match status" value="1"/>
</dbReference>
<gene>
    <name evidence="5" type="ORF">BKX93_02785</name>
</gene>
<evidence type="ECO:0000256" key="1">
    <source>
        <dbReference type="ARBA" id="ARBA00022679"/>
    </source>
</evidence>
<feature type="domain" description="Beta-ketoacyl-[acyl-carrier-protein] synthase III N-terminal" evidence="4">
    <location>
        <begin position="105"/>
        <end position="181"/>
    </location>
</feature>
<evidence type="ECO:0000259" key="3">
    <source>
        <dbReference type="Pfam" id="PF08541"/>
    </source>
</evidence>
<dbReference type="Pfam" id="PF08541">
    <property type="entry name" value="ACP_syn_III_C"/>
    <property type="match status" value="1"/>
</dbReference>
<dbReference type="GO" id="GO:0044550">
    <property type="term" value="P:secondary metabolite biosynthetic process"/>
    <property type="evidence" value="ECO:0007669"/>
    <property type="project" value="TreeGrafter"/>
</dbReference>
<dbReference type="CDD" id="cd00830">
    <property type="entry name" value="KAS_III"/>
    <property type="match status" value="1"/>
</dbReference>
<name>A0A1D9LCS2_9NEIS</name>